<dbReference type="EMBL" id="KZ998699">
    <property type="protein sequence ID" value="RKO85837.1"/>
    <property type="molecule type" value="Genomic_DNA"/>
</dbReference>
<evidence type="ECO:0000313" key="2">
    <source>
        <dbReference type="Proteomes" id="UP000269721"/>
    </source>
</evidence>
<organism evidence="1 2">
    <name type="scientific">Blyttiomyces helicus</name>
    <dbReference type="NCBI Taxonomy" id="388810"/>
    <lineage>
        <taxon>Eukaryota</taxon>
        <taxon>Fungi</taxon>
        <taxon>Fungi incertae sedis</taxon>
        <taxon>Chytridiomycota</taxon>
        <taxon>Chytridiomycota incertae sedis</taxon>
        <taxon>Chytridiomycetes</taxon>
        <taxon>Chytridiomycetes incertae sedis</taxon>
        <taxon>Blyttiomyces</taxon>
    </lineage>
</organism>
<protein>
    <submittedName>
        <fullName evidence="1">Uncharacterized protein</fullName>
    </submittedName>
</protein>
<sequence>MSLASLPLLTMLQHGIPETFASPIIAARDALNPLLPAVLPFLRLHVAIFGKHYGCLARHRLVMLPQTDMTPEKALCQPRADLPQWAYVEVFLRGPERFKTERDFCPQRCPTPPPPPCQQNIPMSHLKFTQQQKHAFKQRFSACFVNGPTTN</sequence>
<accession>A0A4V1IQA1</accession>
<dbReference type="Proteomes" id="UP000269721">
    <property type="component" value="Unassembled WGS sequence"/>
</dbReference>
<gene>
    <name evidence="1" type="ORF">BDK51DRAFT_34948</name>
</gene>
<name>A0A4V1IQA1_9FUNG</name>
<evidence type="ECO:0000313" key="1">
    <source>
        <dbReference type="EMBL" id="RKO85837.1"/>
    </source>
</evidence>
<proteinExistence type="predicted"/>
<reference evidence="2" key="1">
    <citation type="journal article" date="2018" name="Nat. Microbiol.">
        <title>Leveraging single-cell genomics to expand the fungal tree of life.</title>
        <authorList>
            <person name="Ahrendt S.R."/>
            <person name="Quandt C.A."/>
            <person name="Ciobanu D."/>
            <person name="Clum A."/>
            <person name="Salamov A."/>
            <person name="Andreopoulos B."/>
            <person name="Cheng J.F."/>
            <person name="Woyke T."/>
            <person name="Pelin A."/>
            <person name="Henrissat B."/>
            <person name="Reynolds N.K."/>
            <person name="Benny G.L."/>
            <person name="Smith M.E."/>
            <person name="James T.Y."/>
            <person name="Grigoriev I.V."/>
        </authorList>
    </citation>
    <scope>NUCLEOTIDE SEQUENCE [LARGE SCALE GENOMIC DNA]</scope>
</reference>
<dbReference type="AlphaFoldDB" id="A0A4V1IQA1"/>
<keyword evidence="2" id="KW-1185">Reference proteome</keyword>